<dbReference type="GO" id="GO:0051256">
    <property type="term" value="P:mitotic spindle midzone assembly"/>
    <property type="evidence" value="ECO:0007669"/>
    <property type="project" value="TreeGrafter"/>
</dbReference>
<accession>A0A6P8WU00</accession>
<proteinExistence type="predicted"/>
<dbReference type="AlphaFoldDB" id="A0A6P8WU00"/>
<dbReference type="Pfam" id="PF03999">
    <property type="entry name" value="MAP65_ASE1"/>
    <property type="match status" value="1"/>
</dbReference>
<dbReference type="GO" id="GO:0005737">
    <property type="term" value="C:cytoplasm"/>
    <property type="evidence" value="ECO:0007669"/>
    <property type="project" value="TreeGrafter"/>
</dbReference>
<feature type="compositionally biased region" description="Polar residues" evidence="2">
    <location>
        <begin position="302"/>
        <end position="322"/>
    </location>
</feature>
<dbReference type="GeneID" id="117566453"/>
<dbReference type="Proteomes" id="UP000515160">
    <property type="component" value="Chromosome 3"/>
</dbReference>
<feature type="compositionally biased region" description="Low complexity" evidence="2">
    <location>
        <begin position="341"/>
        <end position="352"/>
    </location>
</feature>
<keyword evidence="3" id="KW-1185">Reference proteome</keyword>
<gene>
    <name evidence="4" type="primary">LOC117566453</name>
</gene>
<evidence type="ECO:0000256" key="2">
    <source>
        <dbReference type="SAM" id="MobiDB-lite"/>
    </source>
</evidence>
<keyword evidence="1" id="KW-0175">Coiled coil</keyword>
<dbReference type="GO" id="GO:0008017">
    <property type="term" value="F:microtubule binding"/>
    <property type="evidence" value="ECO:0007669"/>
    <property type="project" value="InterPro"/>
</dbReference>
<evidence type="ECO:0000313" key="4">
    <source>
        <dbReference type="RefSeq" id="XP_034101875.1"/>
    </source>
</evidence>
<dbReference type="PANTHER" id="PTHR19321">
    <property type="entry name" value="PROTEIN REGULATOR OF CYTOKINESIS 1 PRC1-RELATED"/>
    <property type="match status" value="1"/>
</dbReference>
<feature type="region of interest" description="Disordered" evidence="2">
    <location>
        <begin position="296"/>
        <end position="364"/>
    </location>
</feature>
<dbReference type="Gene3D" id="1.20.58.1520">
    <property type="match status" value="1"/>
</dbReference>
<dbReference type="RefSeq" id="XP_034101875.1">
    <property type="nucleotide sequence ID" value="XM_034245984.1"/>
</dbReference>
<dbReference type="InterPro" id="IPR007145">
    <property type="entry name" value="MAP65_Ase1_PRC1"/>
</dbReference>
<sequence>MSVDTLCKIWALKLVTFQADISSLLKKSKRLAEQLNNTTINMENSQSLTQDKLRLHELMVHLTEELQRHRDEASAKKRLHEWQKSLDRMRAKIRKISHTLGEVGLVDMAAIDKLCDTEDYSQPHYEVLSQELQRCEALRHDNLSILIDRVWSQIYLWFNMTLQHSNMKHCKQDCASVELLELLEQKVIDLQTFYHDHSDIFQLYAKRDELWTRMAELDHLAGEPTRYRNRGGQLLREEKERNYIQGKLPEIEAKLGELVRHFEESEGRQFTVFNVEIMHKITMDWEEYNQTKANEIQRRKQSMFQTTTPRLIRGSSTTSSLVLNGKTPQRAKSGKLSARGLSSNGSTSSSLLSDRKPPQRNKCV</sequence>
<dbReference type="GO" id="GO:1990023">
    <property type="term" value="C:mitotic spindle midzone"/>
    <property type="evidence" value="ECO:0007669"/>
    <property type="project" value="TreeGrafter"/>
</dbReference>
<evidence type="ECO:0000256" key="1">
    <source>
        <dbReference type="SAM" id="Coils"/>
    </source>
</evidence>
<protein>
    <submittedName>
        <fullName evidence="4">Protein regulator of cytokinesis 1-like</fullName>
    </submittedName>
</protein>
<name>A0A6P8WU00_DROAB</name>
<dbReference type="OrthoDB" id="642895at2759"/>
<evidence type="ECO:0000313" key="3">
    <source>
        <dbReference type="Proteomes" id="UP000515160"/>
    </source>
</evidence>
<reference evidence="4" key="1">
    <citation type="submission" date="2025-08" db="UniProtKB">
        <authorList>
            <consortium name="RefSeq"/>
        </authorList>
    </citation>
    <scope>IDENTIFICATION</scope>
    <source>
        <strain evidence="4">15112-1751.03</strain>
        <tissue evidence="4">Whole Adult</tissue>
    </source>
</reference>
<organism evidence="3 4">
    <name type="scientific">Drosophila albomicans</name>
    <name type="common">Fruit fly</name>
    <dbReference type="NCBI Taxonomy" id="7291"/>
    <lineage>
        <taxon>Eukaryota</taxon>
        <taxon>Metazoa</taxon>
        <taxon>Ecdysozoa</taxon>
        <taxon>Arthropoda</taxon>
        <taxon>Hexapoda</taxon>
        <taxon>Insecta</taxon>
        <taxon>Pterygota</taxon>
        <taxon>Neoptera</taxon>
        <taxon>Endopterygota</taxon>
        <taxon>Diptera</taxon>
        <taxon>Brachycera</taxon>
        <taxon>Muscomorpha</taxon>
        <taxon>Ephydroidea</taxon>
        <taxon>Drosophilidae</taxon>
        <taxon>Drosophila</taxon>
    </lineage>
</organism>
<feature type="coiled-coil region" evidence="1">
    <location>
        <begin position="59"/>
        <end position="92"/>
    </location>
</feature>
<dbReference type="PANTHER" id="PTHR19321:SF41">
    <property type="entry name" value="FASCETTO-RELATED"/>
    <property type="match status" value="1"/>
</dbReference>